<keyword evidence="10" id="KW-1185">Reference proteome</keyword>
<dbReference type="GeneID" id="134291172"/>
<dbReference type="InterPro" id="IPR036397">
    <property type="entry name" value="RNaseH_sf"/>
</dbReference>
<dbReference type="InterPro" id="IPR050092">
    <property type="entry name" value="RNase_H"/>
</dbReference>
<reference evidence="9" key="2">
    <citation type="submission" date="2025-05" db="UniProtKB">
        <authorList>
            <consortium name="EnsemblMetazoa"/>
        </authorList>
    </citation>
    <scope>IDENTIFICATION</scope>
    <source>
        <strain evidence="9">Foshan</strain>
    </source>
</reference>
<evidence type="ECO:0000313" key="9">
    <source>
        <dbReference type="EnsemblMetazoa" id="AALFPA23_003031.P3177"/>
    </source>
</evidence>
<evidence type="ECO:0000256" key="6">
    <source>
        <dbReference type="ARBA" id="ARBA00022759"/>
    </source>
</evidence>
<dbReference type="PANTHER" id="PTHR10642">
    <property type="entry name" value="RIBONUCLEASE H1"/>
    <property type="match status" value="1"/>
</dbReference>
<evidence type="ECO:0000256" key="2">
    <source>
        <dbReference type="ARBA" id="ARBA00005300"/>
    </source>
</evidence>
<dbReference type="EnsemblMetazoa" id="AALFPA23_003031.R3177">
    <property type="protein sequence ID" value="AALFPA23_003031.P3177"/>
    <property type="gene ID" value="AALFPA23_003031"/>
</dbReference>
<comment type="catalytic activity">
    <reaction evidence="1">
        <text>Endonucleolytic cleavage to 5'-phosphomonoester.</text>
        <dbReference type="EC" id="3.1.26.4"/>
    </reaction>
</comment>
<proteinExistence type="inferred from homology"/>
<evidence type="ECO:0000259" key="8">
    <source>
        <dbReference type="PROSITE" id="PS50879"/>
    </source>
</evidence>
<keyword evidence="4" id="KW-0540">Nuclease</keyword>
<evidence type="ECO:0000256" key="5">
    <source>
        <dbReference type="ARBA" id="ARBA00022723"/>
    </source>
</evidence>
<dbReference type="RefSeq" id="XP_062714597.1">
    <property type="nucleotide sequence ID" value="XM_062858613.1"/>
</dbReference>
<protein>
    <recommendedName>
        <fullName evidence="3">ribonuclease H</fullName>
        <ecNumber evidence="3">3.1.26.4</ecNumber>
    </recommendedName>
</protein>
<dbReference type="EnsemblMetazoa" id="AALFPA23_008393.R11325">
    <property type="protein sequence ID" value="AALFPA23_008393.P11325"/>
    <property type="gene ID" value="AALFPA23_008393"/>
</dbReference>
<dbReference type="Proteomes" id="UP000069940">
    <property type="component" value="Unassembled WGS sequence"/>
</dbReference>
<dbReference type="SUPFAM" id="SSF53098">
    <property type="entry name" value="Ribonuclease H-like"/>
    <property type="match status" value="1"/>
</dbReference>
<dbReference type="GeneID" id="109410045"/>
<evidence type="ECO:0000256" key="1">
    <source>
        <dbReference type="ARBA" id="ARBA00000077"/>
    </source>
</evidence>
<evidence type="ECO:0000313" key="10">
    <source>
        <dbReference type="Proteomes" id="UP000069940"/>
    </source>
</evidence>
<accession>A0ABM1XUM7</accession>
<dbReference type="PANTHER" id="PTHR10642:SF26">
    <property type="entry name" value="RIBONUCLEASE H1"/>
    <property type="match status" value="1"/>
</dbReference>
<dbReference type="InterPro" id="IPR002156">
    <property type="entry name" value="RNaseH_domain"/>
</dbReference>
<keyword evidence="5" id="KW-0479">Metal-binding</keyword>
<dbReference type="InterPro" id="IPR012337">
    <property type="entry name" value="RNaseH-like_sf"/>
</dbReference>
<name>A0ABM1XUM7_AEDAL</name>
<feature type="domain" description="RNase H type-1" evidence="8">
    <location>
        <begin position="184"/>
        <end position="313"/>
    </location>
</feature>
<dbReference type="Pfam" id="PF00075">
    <property type="entry name" value="RNase_H"/>
    <property type="match status" value="1"/>
</dbReference>
<evidence type="ECO:0000256" key="7">
    <source>
        <dbReference type="ARBA" id="ARBA00022801"/>
    </source>
</evidence>
<dbReference type="RefSeq" id="XP_062714598.1">
    <property type="nucleotide sequence ID" value="XM_062858614.1"/>
</dbReference>
<comment type="similarity">
    <text evidence="2">Belongs to the RNase H family.</text>
</comment>
<dbReference type="Gene3D" id="3.30.420.10">
    <property type="entry name" value="Ribonuclease H-like superfamily/Ribonuclease H"/>
    <property type="match status" value="1"/>
</dbReference>
<evidence type="ECO:0000256" key="4">
    <source>
        <dbReference type="ARBA" id="ARBA00022722"/>
    </source>
</evidence>
<keyword evidence="6" id="KW-0255">Endonuclease</keyword>
<dbReference type="EC" id="3.1.26.4" evidence="3"/>
<dbReference type="PROSITE" id="PS50879">
    <property type="entry name" value="RNASE_H_1"/>
    <property type="match status" value="1"/>
</dbReference>
<reference evidence="10" key="1">
    <citation type="journal article" date="2015" name="Proc. Natl. Acad. Sci. U.S.A.">
        <title>Genome sequence of the Asian Tiger mosquito, Aedes albopictus, reveals insights into its biology, genetics, and evolution.</title>
        <authorList>
            <person name="Chen X.G."/>
            <person name="Jiang X."/>
            <person name="Gu J."/>
            <person name="Xu M."/>
            <person name="Wu Y."/>
            <person name="Deng Y."/>
            <person name="Zhang C."/>
            <person name="Bonizzoni M."/>
            <person name="Dermauw W."/>
            <person name="Vontas J."/>
            <person name="Armbruster P."/>
            <person name="Huang X."/>
            <person name="Yang Y."/>
            <person name="Zhang H."/>
            <person name="He W."/>
            <person name="Peng H."/>
            <person name="Liu Y."/>
            <person name="Wu K."/>
            <person name="Chen J."/>
            <person name="Lirakis M."/>
            <person name="Topalis P."/>
            <person name="Van Leeuwen T."/>
            <person name="Hall A.B."/>
            <person name="Jiang X."/>
            <person name="Thorpe C."/>
            <person name="Mueller R.L."/>
            <person name="Sun C."/>
            <person name="Waterhouse R.M."/>
            <person name="Yan G."/>
            <person name="Tu Z.J."/>
            <person name="Fang X."/>
            <person name="James A.A."/>
        </authorList>
    </citation>
    <scope>NUCLEOTIDE SEQUENCE [LARGE SCALE GENOMIC DNA]</scope>
    <source>
        <strain evidence="10">Foshan</strain>
    </source>
</reference>
<keyword evidence="7" id="KW-0378">Hydrolase</keyword>
<dbReference type="CDD" id="cd09276">
    <property type="entry name" value="Rnase_HI_RT_non_LTR"/>
    <property type="match status" value="1"/>
</dbReference>
<sequence length="466" mass="54043">MLSRKEASPETLVKIGNALIRSRMEYGATIYGNAAKTHRNKLQVLQNSYIRKAMNYLSSTPVHVMLAESGQLPMELRIESLTKRELIRTIWYRTPLMKFVGPTMDREMGNESFLTEVAEKHLDVLFQVNPSDRELPSLMRMRTFERVEMDRIVETSLSGERLKKERTAPEVWQARFKEAYQTKYKHHTKIFTDASKTSTGTAIAVYDEADSDNITESINSNFSITNAELLGILKALELIKAKGYRKAVIFTDSMSACEMIRNGRAVDNNYLIGEIYKEFLNNAESAIKVQWIPSHMGIHGNEIADQLAVAKTQHKQSDYQGVTAGDALVLSAKNTWEDWNRKYKEVSKDKGKWHYQLMEKPGKRIWSKELILNPKEVKILNRIRSGHCMTKERRAKWGWEEDELCEWCEETENLKHIIYECPQYNLSRSQFPALEYMKPLEVILQEGCEEEMKQIVKFLEENNIHI</sequence>
<evidence type="ECO:0000256" key="3">
    <source>
        <dbReference type="ARBA" id="ARBA00012180"/>
    </source>
</evidence>
<organism evidence="9 10">
    <name type="scientific">Aedes albopictus</name>
    <name type="common">Asian tiger mosquito</name>
    <name type="synonym">Stegomyia albopicta</name>
    <dbReference type="NCBI Taxonomy" id="7160"/>
    <lineage>
        <taxon>Eukaryota</taxon>
        <taxon>Metazoa</taxon>
        <taxon>Ecdysozoa</taxon>
        <taxon>Arthropoda</taxon>
        <taxon>Hexapoda</taxon>
        <taxon>Insecta</taxon>
        <taxon>Pterygota</taxon>
        <taxon>Neoptera</taxon>
        <taxon>Endopterygota</taxon>
        <taxon>Diptera</taxon>
        <taxon>Nematocera</taxon>
        <taxon>Culicoidea</taxon>
        <taxon>Culicidae</taxon>
        <taxon>Culicinae</taxon>
        <taxon>Aedini</taxon>
        <taxon>Aedes</taxon>
        <taxon>Stegomyia</taxon>
    </lineage>
</organism>